<evidence type="ECO:0000313" key="2">
    <source>
        <dbReference type="Proteomes" id="UP000502823"/>
    </source>
</evidence>
<dbReference type="PANTHER" id="PTHR45749">
    <property type="match status" value="1"/>
</dbReference>
<organism evidence="1 2">
    <name type="scientific">Coptotermes formosanus</name>
    <name type="common">Formosan subterranean termite</name>
    <dbReference type="NCBI Taxonomy" id="36987"/>
    <lineage>
        <taxon>Eukaryota</taxon>
        <taxon>Metazoa</taxon>
        <taxon>Ecdysozoa</taxon>
        <taxon>Arthropoda</taxon>
        <taxon>Hexapoda</taxon>
        <taxon>Insecta</taxon>
        <taxon>Pterygota</taxon>
        <taxon>Neoptera</taxon>
        <taxon>Polyneoptera</taxon>
        <taxon>Dictyoptera</taxon>
        <taxon>Blattodea</taxon>
        <taxon>Blattoidea</taxon>
        <taxon>Termitoidae</taxon>
        <taxon>Rhinotermitidae</taxon>
        <taxon>Coptotermes</taxon>
    </lineage>
</organism>
<comment type="caution">
    <text evidence="1">The sequence shown here is derived from an EMBL/GenBank/DDBJ whole genome shotgun (WGS) entry which is preliminary data.</text>
</comment>
<gene>
    <name evidence="1" type="ORF">Cfor_09799</name>
</gene>
<dbReference type="InParanoid" id="A0A6L2Q5M6"/>
<dbReference type="PROSITE" id="PS51257">
    <property type="entry name" value="PROKAR_LIPOPROTEIN"/>
    <property type="match status" value="1"/>
</dbReference>
<proteinExistence type="predicted"/>
<evidence type="ECO:0000313" key="1">
    <source>
        <dbReference type="EMBL" id="GFG40211.1"/>
    </source>
</evidence>
<dbReference type="AlphaFoldDB" id="A0A6L2Q5M6"/>
<protein>
    <submittedName>
        <fullName evidence="1">Uncharacterized protein</fullName>
    </submittedName>
</protein>
<dbReference type="EMBL" id="BLKM01001619">
    <property type="protein sequence ID" value="GFG40211.1"/>
    <property type="molecule type" value="Genomic_DNA"/>
</dbReference>
<sequence>MKSQFSAQHEYVEISHSSNSVCGCSIESLQRRSFTNLSFDEELRFIEKGRGNYIEILKLLAGYDAGLKAHIDGNGVFRGMSPEVRNASITSVSECMMNEIKKEVSEAEFVTLIIDETIDISTNAQMSAVLRYLHKNGHVEESDIVYCIEKIENLKLILRQFRETFDSLWEGIVKMTPTSYSVKRNRVEPMEGEDKKSTYRRMFTEIIDVTVTNVSGRLCDISILKLLCLLNPKQFANYQRDFPIEILNFLMENSAGVWIHCF</sequence>
<accession>A0A6L2Q5M6</accession>
<dbReference type="OrthoDB" id="8196265at2759"/>
<name>A0A6L2Q5M6_COPFO</name>
<reference evidence="2" key="1">
    <citation type="submission" date="2020-01" db="EMBL/GenBank/DDBJ databases">
        <title>Draft genome sequence of the Termite Coptotermes fromosanus.</title>
        <authorList>
            <person name="Itakura S."/>
            <person name="Yosikawa Y."/>
            <person name="Umezawa K."/>
        </authorList>
    </citation>
    <scope>NUCLEOTIDE SEQUENCE [LARGE SCALE GENOMIC DNA]</scope>
</reference>
<dbReference type="PANTHER" id="PTHR45749:SF21">
    <property type="entry name" value="DUF4371 DOMAIN-CONTAINING PROTEIN"/>
    <property type="match status" value="1"/>
</dbReference>
<dbReference type="Proteomes" id="UP000502823">
    <property type="component" value="Unassembled WGS sequence"/>
</dbReference>
<keyword evidence="2" id="KW-1185">Reference proteome</keyword>